<dbReference type="SUPFAM" id="SSF52151">
    <property type="entry name" value="FabD/lysophospholipase-like"/>
    <property type="match status" value="1"/>
</dbReference>
<dbReference type="AlphaFoldDB" id="A0A9D1HBK2"/>
<evidence type="ECO:0000259" key="6">
    <source>
        <dbReference type="SMART" id="SM00827"/>
    </source>
</evidence>
<dbReference type="PANTHER" id="PTHR42681">
    <property type="entry name" value="MALONYL-COA-ACYL CARRIER PROTEIN TRANSACYLASE, MITOCHONDRIAL"/>
    <property type="match status" value="1"/>
</dbReference>
<evidence type="ECO:0000256" key="3">
    <source>
        <dbReference type="ARBA" id="ARBA00048462"/>
    </source>
</evidence>
<dbReference type="InterPro" id="IPR016036">
    <property type="entry name" value="Malonyl_transacylase_ACP-bd"/>
</dbReference>
<evidence type="ECO:0000256" key="5">
    <source>
        <dbReference type="PIRSR" id="PIRSR000446-1"/>
    </source>
</evidence>
<evidence type="ECO:0000256" key="1">
    <source>
        <dbReference type="ARBA" id="ARBA00022679"/>
    </source>
</evidence>
<dbReference type="Gene3D" id="3.30.70.250">
    <property type="entry name" value="Malonyl-CoA ACP transacylase, ACP-binding"/>
    <property type="match status" value="1"/>
</dbReference>
<dbReference type="InterPro" id="IPR016035">
    <property type="entry name" value="Acyl_Trfase/lysoPLipase"/>
</dbReference>
<dbReference type="GO" id="GO:0006633">
    <property type="term" value="P:fatty acid biosynthetic process"/>
    <property type="evidence" value="ECO:0007669"/>
    <property type="project" value="TreeGrafter"/>
</dbReference>
<sequence>MKIGIVFAGQGAQYSGMGKDLYDSYPEARKVFDTAGEQVKEWCFEGDEETLKQTHVTQPTVYTVSMAAYEAFLSELKKNGLDEKVEISAVAGFSLGEYSALTAAGVIEDIGEGVDIVAKRGVLMKEAGLDENGENKGAMVAGLGKREKILEAVEQAREDGILEGVNFNSPKQTVVAGDKEAIERFCKVAAENKIKAIPLSVSTAFHSPMMVPAAEKLKDVLMEVKLKKPEKTVYADLTADDYMKDYDGGDLQAYLVDIMSKQAMSPVYWEEIIRKFEADGVKAMVEIGPGTTLTGLTKKTCKGIEALNVENVESLSETVSRIKELADGE</sequence>
<name>A0A9D1HBK2_9FIRM</name>
<evidence type="ECO:0000313" key="7">
    <source>
        <dbReference type="EMBL" id="HIT99205.1"/>
    </source>
</evidence>
<gene>
    <name evidence="7" type="ORF">IAD12_02995</name>
</gene>
<dbReference type="SUPFAM" id="SSF55048">
    <property type="entry name" value="Probable ACP-binding domain of malonyl-CoA ACP transacylase"/>
    <property type="match status" value="1"/>
</dbReference>
<dbReference type="SMART" id="SM00827">
    <property type="entry name" value="PKS_AT"/>
    <property type="match status" value="1"/>
</dbReference>
<dbReference type="EC" id="2.3.1.39" evidence="4"/>
<dbReference type="GO" id="GO:0005829">
    <property type="term" value="C:cytosol"/>
    <property type="evidence" value="ECO:0007669"/>
    <property type="project" value="TreeGrafter"/>
</dbReference>
<dbReference type="GO" id="GO:0004314">
    <property type="term" value="F:[acyl-carrier-protein] S-malonyltransferase activity"/>
    <property type="evidence" value="ECO:0007669"/>
    <property type="project" value="UniProtKB-EC"/>
</dbReference>
<comment type="similarity">
    <text evidence="4">Belongs to the fabD family.</text>
</comment>
<accession>A0A9D1HBK2</accession>
<comment type="caution">
    <text evidence="7">The sequence shown here is derived from an EMBL/GenBank/DDBJ whole genome shotgun (WGS) entry which is preliminary data.</text>
</comment>
<proteinExistence type="inferred from homology"/>
<dbReference type="Proteomes" id="UP000824159">
    <property type="component" value="Unassembled WGS sequence"/>
</dbReference>
<evidence type="ECO:0000313" key="8">
    <source>
        <dbReference type="Proteomes" id="UP000824159"/>
    </source>
</evidence>
<feature type="domain" description="Malonyl-CoA:ACP transacylase (MAT)" evidence="6">
    <location>
        <begin position="6"/>
        <end position="317"/>
    </location>
</feature>
<dbReference type="InterPro" id="IPR024925">
    <property type="entry name" value="Malonyl_CoA-ACP_transAc"/>
</dbReference>
<dbReference type="Pfam" id="PF00698">
    <property type="entry name" value="Acyl_transf_1"/>
    <property type="match status" value="1"/>
</dbReference>
<reference evidence="7" key="1">
    <citation type="submission" date="2020-10" db="EMBL/GenBank/DDBJ databases">
        <authorList>
            <person name="Gilroy R."/>
        </authorList>
    </citation>
    <scope>NUCLEOTIDE SEQUENCE</scope>
    <source>
        <strain evidence="7">CHK176-22527</strain>
    </source>
</reference>
<dbReference type="PIRSF" id="PIRSF000446">
    <property type="entry name" value="Mct"/>
    <property type="match status" value="1"/>
</dbReference>
<dbReference type="InterPro" id="IPR014043">
    <property type="entry name" value="Acyl_transferase_dom"/>
</dbReference>
<comment type="catalytic activity">
    <reaction evidence="3 4">
        <text>holo-[ACP] + malonyl-CoA = malonyl-[ACP] + CoA</text>
        <dbReference type="Rhea" id="RHEA:41792"/>
        <dbReference type="Rhea" id="RHEA-COMP:9623"/>
        <dbReference type="Rhea" id="RHEA-COMP:9685"/>
        <dbReference type="ChEBI" id="CHEBI:57287"/>
        <dbReference type="ChEBI" id="CHEBI:57384"/>
        <dbReference type="ChEBI" id="CHEBI:64479"/>
        <dbReference type="ChEBI" id="CHEBI:78449"/>
        <dbReference type="EC" id="2.3.1.39"/>
    </reaction>
</comment>
<keyword evidence="2 4" id="KW-0012">Acyltransferase</keyword>
<dbReference type="InterPro" id="IPR050858">
    <property type="entry name" value="Mal-CoA-ACP_Trans/PKS_FabD"/>
</dbReference>
<dbReference type="EMBL" id="DVLX01000031">
    <property type="protein sequence ID" value="HIT99205.1"/>
    <property type="molecule type" value="Genomic_DNA"/>
</dbReference>
<feature type="active site" evidence="5">
    <location>
        <position position="206"/>
    </location>
</feature>
<evidence type="ECO:0000256" key="2">
    <source>
        <dbReference type="ARBA" id="ARBA00023315"/>
    </source>
</evidence>
<dbReference type="PANTHER" id="PTHR42681:SF1">
    <property type="entry name" value="MALONYL-COA-ACYL CARRIER PROTEIN TRANSACYLASE, MITOCHONDRIAL"/>
    <property type="match status" value="1"/>
</dbReference>
<reference evidence="7" key="2">
    <citation type="journal article" date="2021" name="PeerJ">
        <title>Extensive microbial diversity within the chicken gut microbiome revealed by metagenomics and culture.</title>
        <authorList>
            <person name="Gilroy R."/>
            <person name="Ravi A."/>
            <person name="Getino M."/>
            <person name="Pursley I."/>
            <person name="Horton D.L."/>
            <person name="Alikhan N.F."/>
            <person name="Baker D."/>
            <person name="Gharbi K."/>
            <person name="Hall N."/>
            <person name="Watson M."/>
            <person name="Adriaenssens E.M."/>
            <person name="Foster-Nyarko E."/>
            <person name="Jarju S."/>
            <person name="Secka A."/>
            <person name="Antonio M."/>
            <person name="Oren A."/>
            <person name="Chaudhuri R.R."/>
            <person name="La Ragione R."/>
            <person name="Hildebrand F."/>
            <person name="Pallen M.J."/>
        </authorList>
    </citation>
    <scope>NUCLEOTIDE SEQUENCE</scope>
    <source>
        <strain evidence="7">CHK176-22527</strain>
    </source>
</reference>
<evidence type="ECO:0000256" key="4">
    <source>
        <dbReference type="PIRNR" id="PIRNR000446"/>
    </source>
</evidence>
<keyword evidence="1 4" id="KW-0808">Transferase</keyword>
<dbReference type="InterPro" id="IPR001227">
    <property type="entry name" value="Ac_transferase_dom_sf"/>
</dbReference>
<protein>
    <recommendedName>
        <fullName evidence="4">Malonyl CoA-acyl carrier protein transacylase</fullName>
        <ecNumber evidence="4">2.3.1.39</ecNumber>
    </recommendedName>
</protein>
<feature type="active site" evidence="5">
    <location>
        <position position="94"/>
    </location>
</feature>
<organism evidence="7 8">
    <name type="scientific">Candidatus Allocopromorpha excrementavium</name>
    <dbReference type="NCBI Taxonomy" id="2840741"/>
    <lineage>
        <taxon>Bacteria</taxon>
        <taxon>Bacillati</taxon>
        <taxon>Bacillota</taxon>
        <taxon>Clostridia</taxon>
        <taxon>Eubacteriales</taxon>
        <taxon>Eubacteriaceae</taxon>
        <taxon>Eubacteriaceae incertae sedis</taxon>
        <taxon>Candidatus Allocopromorpha</taxon>
    </lineage>
</organism>
<dbReference type="Gene3D" id="3.40.366.10">
    <property type="entry name" value="Malonyl-Coenzyme A Acyl Carrier Protein, domain 2"/>
    <property type="match status" value="1"/>
</dbReference>